<dbReference type="InterPro" id="IPR027417">
    <property type="entry name" value="P-loop_NTPase"/>
</dbReference>
<keyword evidence="4" id="KW-0067">ATP-binding</keyword>
<dbReference type="GO" id="GO:0005829">
    <property type="term" value="C:cytosol"/>
    <property type="evidence" value="ECO:0007669"/>
    <property type="project" value="TreeGrafter"/>
</dbReference>
<accession>A0A285VC13</accession>
<feature type="compositionally biased region" description="Basic and acidic residues" evidence="7">
    <location>
        <begin position="103"/>
        <end position="117"/>
    </location>
</feature>
<dbReference type="PANTHER" id="PTHR47959:SF13">
    <property type="entry name" value="ATP-DEPENDENT RNA HELICASE RHLE"/>
    <property type="match status" value="1"/>
</dbReference>
<dbReference type="EMBL" id="OBQK01000001">
    <property type="protein sequence ID" value="SOC51600.1"/>
    <property type="molecule type" value="Genomic_DNA"/>
</dbReference>
<evidence type="ECO:0000256" key="7">
    <source>
        <dbReference type="SAM" id="MobiDB-lite"/>
    </source>
</evidence>
<feature type="domain" description="Helicase ATP-binding" evidence="8">
    <location>
        <begin position="384"/>
        <end position="558"/>
    </location>
</feature>
<dbReference type="STRING" id="1122622.GCA_000421185_01672"/>
<dbReference type="PANTHER" id="PTHR47959">
    <property type="entry name" value="ATP-DEPENDENT RNA HELICASE RHLE-RELATED"/>
    <property type="match status" value="1"/>
</dbReference>
<dbReference type="Gene3D" id="3.40.50.300">
    <property type="entry name" value="P-loop containing nucleotide triphosphate hydrolases"/>
    <property type="match status" value="2"/>
</dbReference>
<evidence type="ECO:0000256" key="6">
    <source>
        <dbReference type="PROSITE-ProRule" id="PRU00552"/>
    </source>
</evidence>
<evidence type="ECO:0000256" key="1">
    <source>
        <dbReference type="ARBA" id="ARBA00022741"/>
    </source>
</evidence>
<feature type="compositionally biased region" description="Basic and acidic residues" evidence="7">
    <location>
        <begin position="785"/>
        <end position="794"/>
    </location>
</feature>
<feature type="compositionally biased region" description="Basic and acidic residues" evidence="7">
    <location>
        <begin position="247"/>
        <end position="329"/>
    </location>
</feature>
<feature type="short sequence motif" description="Q motif" evidence="6">
    <location>
        <begin position="353"/>
        <end position="381"/>
    </location>
</feature>
<dbReference type="InterPro" id="IPR014001">
    <property type="entry name" value="Helicase_ATP-bd"/>
</dbReference>
<evidence type="ECO:0000256" key="3">
    <source>
        <dbReference type="ARBA" id="ARBA00022806"/>
    </source>
</evidence>
<evidence type="ECO:0000259" key="8">
    <source>
        <dbReference type="PROSITE" id="PS51192"/>
    </source>
</evidence>
<feature type="compositionally biased region" description="Basic and acidic residues" evidence="7">
    <location>
        <begin position="208"/>
        <end position="240"/>
    </location>
</feature>
<evidence type="ECO:0000259" key="10">
    <source>
        <dbReference type="PROSITE" id="PS51195"/>
    </source>
</evidence>
<feature type="region of interest" description="Disordered" evidence="7">
    <location>
        <begin position="749"/>
        <end position="820"/>
    </location>
</feature>
<keyword evidence="3 11" id="KW-0347">Helicase</keyword>
<dbReference type="PROSITE" id="PS51192">
    <property type="entry name" value="HELICASE_ATP_BIND_1"/>
    <property type="match status" value="1"/>
</dbReference>
<feature type="compositionally biased region" description="Basic and acidic residues" evidence="7">
    <location>
        <begin position="25"/>
        <end position="34"/>
    </location>
</feature>
<dbReference type="Pfam" id="PF00270">
    <property type="entry name" value="DEAD"/>
    <property type="match status" value="1"/>
</dbReference>
<dbReference type="Proteomes" id="UP000219688">
    <property type="component" value="Unassembled WGS sequence"/>
</dbReference>
<feature type="compositionally biased region" description="Basic and acidic residues" evidence="7">
    <location>
        <begin position="45"/>
        <end position="75"/>
    </location>
</feature>
<organism evidence="11 12">
    <name type="scientific">Ornithinimicrobium cerasi</name>
    <dbReference type="NCBI Taxonomy" id="2248773"/>
    <lineage>
        <taxon>Bacteria</taxon>
        <taxon>Bacillati</taxon>
        <taxon>Actinomycetota</taxon>
        <taxon>Actinomycetes</taxon>
        <taxon>Micrococcales</taxon>
        <taxon>Ornithinimicrobiaceae</taxon>
        <taxon>Ornithinimicrobium</taxon>
    </lineage>
</organism>
<feature type="compositionally biased region" description="Gly residues" evidence="7">
    <location>
        <begin position="758"/>
        <end position="767"/>
    </location>
</feature>
<evidence type="ECO:0000256" key="4">
    <source>
        <dbReference type="ARBA" id="ARBA00022840"/>
    </source>
</evidence>
<dbReference type="PROSITE" id="PS51194">
    <property type="entry name" value="HELICASE_CTER"/>
    <property type="match status" value="1"/>
</dbReference>
<comment type="similarity">
    <text evidence="5">Belongs to the DEAD box helicase family.</text>
</comment>
<sequence>MAKSVNSSAGAPGKKPRHTVAQKKAAREAREKQARAQLKGRRQRPRTDGPEDRGSERSGYPRRDDDRGGAQRREGGTGGGYPRRDDDRGGYQRREGGSGGSYQRRDDDRGGYQRREGGSGGGYQRRDDDRGGYQRREGGSGGYPRREGGSGGGYQRRDDDRGGYQRREGGSGGYQRREGGSGGGYQGRDDDRGGHQRREGGSGSGYQSRDDRGGSYPRRDDDRGGYQRRDDRGGDQRREGGSGGGYQRRDDRGGHQRRDDDRGAPRREHTWRAHREDREGRQAERGRHEGRSWDESRRHNDRRWEDRRDRDVRPDHAPVEEAEAEREAADAAYQERTASGPAENVSATVEEDNGFATLGIDEKLVATLARIGITQPFPIQSATIPDALAGKDLLGRGQTGSGKTMAFGLPMLHRLARAPRAVPHRPRALIVTPTRELAMQIVDALAPLMRAVDRRFLLVAGGMSYTPQLSALDRGVDVLVATPGRLIDLIERSAADLSEAEVVVLDEADHMAEMGFVEAIRQILDLTPKDGQKLLFSATLDHGVDQVAKSYLKDPVTHSTNDVTASVATMEHHLFLVHPHDKKPITAAIANRPGRTVVFCRTKLGADRIATQLRESGVFAAALHGGLNQAQRTRVLDAFKNGNLPVLVATDVAARGIHVDDVSLVLQVDPPADHKDYLHRSGRTARAGDEGVVVTLALPHQKRQVSRLLDAAGVQTEPRLVGPEDVAVIETAGGSVPTGDPILQEQLDAILRPRRPQGRGGRGGYGDRPGRRDSRGYAGGRGGQRPRDDRDGRRSGPSGRPRRDPDAPSRDSRPDWRPKG</sequence>
<keyword evidence="1" id="KW-0547">Nucleotide-binding</keyword>
<feature type="compositionally biased region" description="Basic and acidic residues" evidence="7">
    <location>
        <begin position="155"/>
        <end position="179"/>
    </location>
</feature>
<evidence type="ECO:0000256" key="5">
    <source>
        <dbReference type="ARBA" id="ARBA00038437"/>
    </source>
</evidence>
<feature type="compositionally biased region" description="Basic and acidic residues" evidence="7">
    <location>
        <begin position="801"/>
        <end position="820"/>
    </location>
</feature>
<dbReference type="SUPFAM" id="SSF52540">
    <property type="entry name" value="P-loop containing nucleoside triphosphate hydrolases"/>
    <property type="match status" value="1"/>
</dbReference>
<evidence type="ECO:0000313" key="11">
    <source>
        <dbReference type="EMBL" id="SOC51600.1"/>
    </source>
</evidence>
<dbReference type="Pfam" id="PF00271">
    <property type="entry name" value="Helicase_C"/>
    <property type="match status" value="1"/>
</dbReference>
<dbReference type="InterPro" id="IPR014014">
    <property type="entry name" value="RNA_helicase_DEAD_Q_motif"/>
</dbReference>
<feature type="region of interest" description="Disordered" evidence="7">
    <location>
        <begin position="1"/>
        <end position="348"/>
    </location>
</feature>
<evidence type="ECO:0000259" key="9">
    <source>
        <dbReference type="PROSITE" id="PS51194"/>
    </source>
</evidence>
<feature type="compositionally biased region" description="Basic and acidic residues" evidence="7">
    <location>
        <begin position="187"/>
        <end position="200"/>
    </location>
</feature>
<dbReference type="GO" id="GO:0016787">
    <property type="term" value="F:hydrolase activity"/>
    <property type="evidence" value="ECO:0007669"/>
    <property type="project" value="UniProtKB-KW"/>
</dbReference>
<gene>
    <name evidence="11" type="ORF">SAMN05421879_101248</name>
</gene>
<dbReference type="CDD" id="cd18787">
    <property type="entry name" value="SF2_C_DEAD"/>
    <property type="match status" value="1"/>
</dbReference>
<dbReference type="InterPro" id="IPR044742">
    <property type="entry name" value="DEAD/DEAH_RhlB"/>
</dbReference>
<dbReference type="AlphaFoldDB" id="A0A285VC13"/>
<feature type="domain" description="DEAD-box RNA helicase Q" evidence="10">
    <location>
        <begin position="353"/>
        <end position="381"/>
    </location>
</feature>
<feature type="compositionally biased region" description="Basic and acidic residues" evidence="7">
    <location>
        <begin position="82"/>
        <end position="96"/>
    </location>
</feature>
<feature type="domain" description="Helicase C-terminal" evidence="9">
    <location>
        <begin position="581"/>
        <end position="727"/>
    </location>
</feature>
<dbReference type="GO" id="GO:0003724">
    <property type="term" value="F:RNA helicase activity"/>
    <property type="evidence" value="ECO:0007669"/>
    <property type="project" value="InterPro"/>
</dbReference>
<dbReference type="InterPro" id="IPR050079">
    <property type="entry name" value="DEAD_box_RNA_helicase"/>
</dbReference>
<keyword evidence="2" id="KW-0378">Hydrolase</keyword>
<dbReference type="PROSITE" id="PS51195">
    <property type="entry name" value="Q_MOTIF"/>
    <property type="match status" value="1"/>
</dbReference>
<proteinExistence type="inferred from homology"/>
<dbReference type="GO" id="GO:0003676">
    <property type="term" value="F:nucleic acid binding"/>
    <property type="evidence" value="ECO:0007669"/>
    <property type="project" value="InterPro"/>
</dbReference>
<protein>
    <submittedName>
        <fullName evidence="11">Superfamily II DNA and RNA helicase</fullName>
    </submittedName>
</protein>
<dbReference type="SMART" id="SM00490">
    <property type="entry name" value="HELICc"/>
    <property type="match status" value="1"/>
</dbReference>
<evidence type="ECO:0000256" key="2">
    <source>
        <dbReference type="ARBA" id="ARBA00022801"/>
    </source>
</evidence>
<dbReference type="InterPro" id="IPR001650">
    <property type="entry name" value="Helicase_C-like"/>
</dbReference>
<reference evidence="12" key="1">
    <citation type="submission" date="2017-08" db="EMBL/GenBank/DDBJ databases">
        <authorList>
            <person name="Varghese N."/>
            <person name="Submissions S."/>
        </authorList>
    </citation>
    <scope>NUCLEOTIDE SEQUENCE [LARGE SCALE GENOMIC DNA]</scope>
    <source>
        <strain evidence="12">USBA17B2</strain>
    </source>
</reference>
<dbReference type="GO" id="GO:0005524">
    <property type="term" value="F:ATP binding"/>
    <property type="evidence" value="ECO:0007669"/>
    <property type="project" value="UniProtKB-KW"/>
</dbReference>
<evidence type="ECO:0000313" key="12">
    <source>
        <dbReference type="Proteomes" id="UP000219688"/>
    </source>
</evidence>
<dbReference type="CDD" id="cd00268">
    <property type="entry name" value="DEADc"/>
    <property type="match status" value="1"/>
</dbReference>
<dbReference type="RefSeq" id="WP_097186462.1">
    <property type="nucleotide sequence ID" value="NZ_OBQK01000001.1"/>
</dbReference>
<feature type="compositionally biased region" description="Basic and acidic residues" evidence="7">
    <location>
        <begin position="124"/>
        <end position="148"/>
    </location>
</feature>
<dbReference type="SMART" id="SM00487">
    <property type="entry name" value="DEXDc"/>
    <property type="match status" value="1"/>
</dbReference>
<dbReference type="InterPro" id="IPR011545">
    <property type="entry name" value="DEAD/DEAH_box_helicase_dom"/>
</dbReference>
<name>A0A285VC13_9MICO</name>
<keyword evidence="12" id="KW-1185">Reference proteome</keyword>